<keyword evidence="9" id="KW-1185">Reference proteome</keyword>
<evidence type="ECO:0000256" key="5">
    <source>
        <dbReference type="SAM" id="MobiDB-lite"/>
    </source>
</evidence>
<dbReference type="InterPro" id="IPR001647">
    <property type="entry name" value="HTH_TetR"/>
</dbReference>
<dbReference type="PROSITE" id="PS01081">
    <property type="entry name" value="HTH_TETR_1"/>
    <property type="match status" value="1"/>
</dbReference>
<keyword evidence="1" id="KW-0805">Transcription regulation</keyword>
<evidence type="ECO:0000313" key="7">
    <source>
        <dbReference type="EMBL" id="MDY5153609.1"/>
    </source>
</evidence>
<gene>
    <name evidence="7" type="ORF">R6G71_06050</name>
    <name evidence="8" type="ORF">SAMN05421878_10480</name>
</gene>
<dbReference type="InterPro" id="IPR036271">
    <property type="entry name" value="Tet_transcr_reg_TetR-rel_C_sf"/>
</dbReference>
<feature type="DNA-binding region" description="H-T-H motif" evidence="4">
    <location>
        <begin position="51"/>
        <end position="70"/>
    </location>
</feature>
<feature type="domain" description="HTH tetR-type" evidence="6">
    <location>
        <begin position="28"/>
        <end position="88"/>
    </location>
</feature>
<dbReference type="PROSITE" id="PS50977">
    <property type="entry name" value="HTH_TETR_2"/>
    <property type="match status" value="1"/>
</dbReference>
<dbReference type="Pfam" id="PF00440">
    <property type="entry name" value="TetR_N"/>
    <property type="match status" value="1"/>
</dbReference>
<dbReference type="EMBL" id="FNAU01000004">
    <property type="protein sequence ID" value="SDE23799.1"/>
    <property type="molecule type" value="Genomic_DNA"/>
</dbReference>
<dbReference type="PANTHER" id="PTHR30055">
    <property type="entry name" value="HTH-TYPE TRANSCRIPTIONAL REGULATOR RUTR"/>
    <property type="match status" value="1"/>
</dbReference>
<dbReference type="Proteomes" id="UP001273799">
    <property type="component" value="Unassembled WGS sequence"/>
</dbReference>
<evidence type="ECO:0000313" key="9">
    <source>
        <dbReference type="Proteomes" id="UP000182744"/>
    </source>
</evidence>
<dbReference type="AlphaFoldDB" id="A0A1G7B9P2"/>
<proteinExistence type="predicted"/>
<reference evidence="8" key="1">
    <citation type="submission" date="2016-10" db="EMBL/GenBank/DDBJ databases">
        <authorList>
            <person name="de Groot N.N."/>
        </authorList>
    </citation>
    <scope>NUCLEOTIDE SEQUENCE [LARGE SCALE GENOMIC DNA]</scope>
    <source>
        <strain evidence="8">DSM 20639</strain>
    </source>
</reference>
<dbReference type="Proteomes" id="UP000182744">
    <property type="component" value="Unassembled WGS sequence"/>
</dbReference>
<feature type="region of interest" description="Disordered" evidence="5">
    <location>
        <begin position="1"/>
        <end position="24"/>
    </location>
</feature>
<dbReference type="PANTHER" id="PTHR30055:SF227">
    <property type="entry name" value="TRANSCRIPTIONAL REGULATORY PROTEIN (PROBABLY TETR-FAMILY)-RELATED"/>
    <property type="match status" value="1"/>
</dbReference>
<reference evidence="9" key="2">
    <citation type="submission" date="2016-10" db="EMBL/GenBank/DDBJ databases">
        <authorList>
            <person name="Varghese N."/>
        </authorList>
    </citation>
    <scope>NUCLEOTIDE SEQUENCE [LARGE SCALE GENOMIC DNA]</scope>
    <source>
        <strain evidence="9">DSM 20639</strain>
    </source>
</reference>
<dbReference type="GO" id="GO:0000976">
    <property type="term" value="F:transcription cis-regulatory region binding"/>
    <property type="evidence" value="ECO:0007669"/>
    <property type="project" value="TreeGrafter"/>
</dbReference>
<dbReference type="SUPFAM" id="SSF46689">
    <property type="entry name" value="Homeodomain-like"/>
    <property type="match status" value="1"/>
</dbReference>
<name>A0A1G7B9P2_9ACTO</name>
<dbReference type="FunFam" id="1.10.10.60:FF:000141">
    <property type="entry name" value="TetR family transcriptional regulator"/>
    <property type="match status" value="1"/>
</dbReference>
<dbReference type="Gene3D" id="1.10.357.10">
    <property type="entry name" value="Tetracycline Repressor, domain 2"/>
    <property type="match status" value="1"/>
</dbReference>
<accession>A0A1G7B9P2</accession>
<sequence length="231" mass="25569">MSRIESTSDNQGKSAPNRPYKRVRMTRNERRVQLAQVARDLFARKGYDAVSIEEIAAQAGVSKPVVYEHFGGKEGIYNVVVDRELTTLSELIFSKMYKDARARETLEAIVVAVFEYIETNEAGFRLLVQRSPSTLEGDSFSTVLADIADIVSELIAPMLEASGIDPRTAPIYGQMLAGGIGQVGQWWVDEKVPDKENLAAHVVNFVWDGLRGLETEPKLRGSTPTPHHPAP</sequence>
<reference evidence="7" key="3">
    <citation type="submission" date="2023-10" db="EMBL/GenBank/DDBJ databases">
        <title>Whole Genome based description of the genera Actinobaculum and Actinotignum reveals a complex phylogenetic relationship within the species included in the genus Actinotignum.</title>
        <authorList>
            <person name="Jensen C.S."/>
            <person name="Dargis R."/>
            <person name="Kemp M."/>
            <person name="Christensen J.J."/>
        </authorList>
    </citation>
    <scope>NUCLEOTIDE SEQUENCE</scope>
    <source>
        <strain evidence="7">Actinobaculum_suis_CCUG19206T</strain>
    </source>
</reference>
<evidence type="ECO:0000256" key="2">
    <source>
        <dbReference type="ARBA" id="ARBA00023125"/>
    </source>
</evidence>
<evidence type="ECO:0000256" key="1">
    <source>
        <dbReference type="ARBA" id="ARBA00023015"/>
    </source>
</evidence>
<organism evidence="8 9">
    <name type="scientific">Actinobaculum suis</name>
    <dbReference type="NCBI Taxonomy" id="1657"/>
    <lineage>
        <taxon>Bacteria</taxon>
        <taxon>Bacillati</taxon>
        <taxon>Actinomycetota</taxon>
        <taxon>Actinomycetes</taxon>
        <taxon>Actinomycetales</taxon>
        <taxon>Actinomycetaceae</taxon>
        <taxon>Actinobaculum</taxon>
    </lineage>
</organism>
<protein>
    <submittedName>
        <fullName evidence="8">DNA-binding transcriptional regulator, AcrR family</fullName>
    </submittedName>
    <submittedName>
        <fullName evidence="7">TetR/AcrR family transcriptional regulator</fullName>
    </submittedName>
</protein>
<evidence type="ECO:0000259" key="6">
    <source>
        <dbReference type="PROSITE" id="PS50977"/>
    </source>
</evidence>
<evidence type="ECO:0000313" key="8">
    <source>
        <dbReference type="EMBL" id="SDE23799.1"/>
    </source>
</evidence>
<dbReference type="RefSeq" id="WP_074661629.1">
    <property type="nucleotide sequence ID" value="NZ_FNAU01000004.1"/>
</dbReference>
<feature type="compositionally biased region" description="Polar residues" evidence="5">
    <location>
        <begin position="1"/>
        <end position="14"/>
    </location>
</feature>
<dbReference type="GO" id="GO:0003700">
    <property type="term" value="F:DNA-binding transcription factor activity"/>
    <property type="evidence" value="ECO:0007669"/>
    <property type="project" value="TreeGrafter"/>
</dbReference>
<keyword evidence="2 4" id="KW-0238">DNA-binding</keyword>
<dbReference type="EMBL" id="JAWNFU010000003">
    <property type="protein sequence ID" value="MDY5153609.1"/>
    <property type="molecule type" value="Genomic_DNA"/>
</dbReference>
<dbReference type="SUPFAM" id="SSF48498">
    <property type="entry name" value="Tetracyclin repressor-like, C-terminal domain"/>
    <property type="match status" value="1"/>
</dbReference>
<dbReference type="InterPro" id="IPR050109">
    <property type="entry name" value="HTH-type_TetR-like_transc_reg"/>
</dbReference>
<dbReference type="PRINTS" id="PR00455">
    <property type="entry name" value="HTHTETR"/>
</dbReference>
<dbReference type="InterPro" id="IPR023772">
    <property type="entry name" value="DNA-bd_HTH_TetR-type_CS"/>
</dbReference>
<dbReference type="GO" id="GO:0045892">
    <property type="term" value="P:negative regulation of DNA-templated transcription"/>
    <property type="evidence" value="ECO:0007669"/>
    <property type="project" value="UniProtKB-ARBA"/>
</dbReference>
<keyword evidence="3" id="KW-0804">Transcription</keyword>
<evidence type="ECO:0000256" key="3">
    <source>
        <dbReference type="ARBA" id="ARBA00023163"/>
    </source>
</evidence>
<evidence type="ECO:0000256" key="4">
    <source>
        <dbReference type="PROSITE-ProRule" id="PRU00335"/>
    </source>
</evidence>
<dbReference type="InterPro" id="IPR009057">
    <property type="entry name" value="Homeodomain-like_sf"/>
</dbReference>